<feature type="domain" description="Thiamine pyrophosphate enzyme N-terminal TPP-binding" evidence="14">
    <location>
        <begin position="4"/>
        <end position="120"/>
    </location>
</feature>
<dbReference type="UniPathway" id="UPA00047">
    <property type="reaction ID" value="UER00055"/>
</dbReference>
<dbReference type="FunFam" id="3.40.50.970:FF:000007">
    <property type="entry name" value="Acetolactate synthase"/>
    <property type="match status" value="1"/>
</dbReference>
<keyword evidence="6 11" id="KW-0808">Transferase</keyword>
<comment type="caution">
    <text evidence="15">The sequence shown here is derived from an EMBL/GenBank/DDBJ whole genome shotgun (WGS) entry which is preliminary data.</text>
</comment>
<feature type="domain" description="Thiamine pyrophosphate enzyme TPP-binding" evidence="13">
    <location>
        <begin position="390"/>
        <end position="538"/>
    </location>
</feature>
<dbReference type="InterPro" id="IPR029035">
    <property type="entry name" value="DHS-like_NAD/FAD-binding_dom"/>
</dbReference>
<evidence type="ECO:0000256" key="4">
    <source>
        <dbReference type="ARBA" id="ARBA00013145"/>
    </source>
</evidence>
<dbReference type="InterPro" id="IPR012000">
    <property type="entry name" value="Thiamin_PyroP_enz_cen_dom"/>
</dbReference>
<dbReference type="Pfam" id="PF02775">
    <property type="entry name" value="TPP_enzyme_C"/>
    <property type="match status" value="1"/>
</dbReference>
<dbReference type="SUPFAM" id="SSF52467">
    <property type="entry name" value="DHS-like NAD/FAD-binding domain"/>
    <property type="match status" value="1"/>
</dbReference>
<dbReference type="CDD" id="cd07035">
    <property type="entry name" value="TPP_PYR_POX_like"/>
    <property type="match status" value="1"/>
</dbReference>
<dbReference type="SUPFAM" id="SSF52518">
    <property type="entry name" value="Thiamin diphosphate-binding fold (THDP-binding)"/>
    <property type="match status" value="2"/>
</dbReference>
<evidence type="ECO:0000256" key="11">
    <source>
        <dbReference type="RuleBase" id="RU003591"/>
    </source>
</evidence>
<sequence>MKITGSQAIVKSLEALGVDCIFGYPGGAIMPTYDALYESRDKIHHVLVRHEQGAVHAAVGYARATEKVGVAIATSGPGATNLITGIADAQIDSVPLVCITGQVFSPLLGTDAFQEADIIGMSVAATKWNYQITDPNEIPEIFKKAFEIASNGRPGAVLIDITKDAQVGMMEYKEAVGNKQGKWLHKPIINMDDILKASEYINNAKKPILITGHGVMLSGAEEAVLKLAEKANVPVVSTLLGLSAFPYNHELYKGMLGMHGNYAANILCNEADVVIAVGMRFDDRVTGDLNHYLPNAKIIHIEIDPSEINKNVKVDIGINADAKEALNALLPYIASNSHPEWHQEFASEHEKEVRAIIKDETMPTDGEIKMAEVINLLSKATNGRAIIVSDVGQHQMIAARYYQFLETNSHISSGGLGTMGFALPAAIGAKMGVKDNRTVVAVIGDGGFQMNIQELAVLNQEEINVKILILNNSFLGMVRQWQELFFESRYSYTKISSPDFVKVAEAYGIQAERVKDRKDLNDALTRFLNSDSSYLLEVMVENQENVFPMVPAGESISNTKLGTER</sequence>
<evidence type="ECO:0000259" key="14">
    <source>
        <dbReference type="Pfam" id="PF02776"/>
    </source>
</evidence>
<evidence type="ECO:0000256" key="10">
    <source>
        <dbReference type="ARBA" id="ARBA00023304"/>
    </source>
</evidence>
<dbReference type="UniPathway" id="UPA00049">
    <property type="reaction ID" value="UER00059"/>
</dbReference>
<dbReference type="InterPro" id="IPR012846">
    <property type="entry name" value="Acetolactate_synth_lsu"/>
</dbReference>
<dbReference type="FunFam" id="3.40.50.1220:FF:000008">
    <property type="entry name" value="Acetolactate synthase"/>
    <property type="match status" value="1"/>
</dbReference>
<protein>
    <recommendedName>
        <fullName evidence="4 11">Acetolactate synthase</fullName>
        <ecNumber evidence="4 11">2.2.1.6</ecNumber>
    </recommendedName>
</protein>
<dbReference type="InterPro" id="IPR029061">
    <property type="entry name" value="THDP-binding"/>
</dbReference>
<comment type="pathway">
    <text evidence="2 11">Amino-acid biosynthesis; L-valine biosynthesis; L-valine from pyruvate: step 1/4.</text>
</comment>
<evidence type="ECO:0000256" key="5">
    <source>
        <dbReference type="ARBA" id="ARBA00022605"/>
    </source>
</evidence>
<evidence type="ECO:0000256" key="7">
    <source>
        <dbReference type="ARBA" id="ARBA00022723"/>
    </source>
</evidence>
<gene>
    <name evidence="15" type="primary">ilvB</name>
    <name evidence="15" type="ORF">FNC33_00140</name>
</gene>
<comment type="cofactor">
    <cofactor evidence="11">
        <name>Mg(2+)</name>
        <dbReference type="ChEBI" id="CHEBI:18420"/>
    </cofactor>
    <text evidence="11">Binds 1 Mg(2+) ion per subunit.</text>
</comment>
<dbReference type="Gene3D" id="3.40.50.1220">
    <property type="entry name" value="TPP-binding domain"/>
    <property type="match status" value="1"/>
</dbReference>
<dbReference type="EMBL" id="VJEZ01000001">
    <property type="protein sequence ID" value="MWZ38967.1"/>
    <property type="molecule type" value="Genomic_DNA"/>
</dbReference>
<feature type="domain" description="Thiamine pyrophosphate enzyme central" evidence="12">
    <location>
        <begin position="196"/>
        <end position="329"/>
    </location>
</feature>
<evidence type="ECO:0000256" key="1">
    <source>
        <dbReference type="ARBA" id="ARBA00004974"/>
    </source>
</evidence>
<organism evidence="15 16">
    <name type="scientific">Francisella tularensis</name>
    <dbReference type="NCBI Taxonomy" id="263"/>
    <lineage>
        <taxon>Bacteria</taxon>
        <taxon>Pseudomonadati</taxon>
        <taxon>Pseudomonadota</taxon>
        <taxon>Gammaproteobacteria</taxon>
        <taxon>Thiotrichales</taxon>
        <taxon>Francisellaceae</taxon>
        <taxon>Francisella</taxon>
    </lineage>
</organism>
<keyword evidence="7 11" id="KW-0479">Metal-binding</keyword>
<dbReference type="InterPro" id="IPR045229">
    <property type="entry name" value="TPP_enz"/>
</dbReference>
<accession>A0A6I4RL48</accession>
<dbReference type="Pfam" id="PF00205">
    <property type="entry name" value="TPP_enzyme_M"/>
    <property type="match status" value="1"/>
</dbReference>
<name>A0A6I4RL48_FRATU</name>
<dbReference type="AlphaFoldDB" id="A0A6I4RL48"/>
<dbReference type="EC" id="2.2.1.6" evidence="4 11"/>
<keyword evidence="8 11" id="KW-0460">Magnesium</keyword>
<evidence type="ECO:0000313" key="15">
    <source>
        <dbReference type="EMBL" id="MWZ38967.1"/>
    </source>
</evidence>
<dbReference type="PANTHER" id="PTHR18968">
    <property type="entry name" value="THIAMINE PYROPHOSPHATE ENZYMES"/>
    <property type="match status" value="1"/>
</dbReference>
<dbReference type="GO" id="GO:0000287">
    <property type="term" value="F:magnesium ion binding"/>
    <property type="evidence" value="ECO:0007669"/>
    <property type="project" value="UniProtKB-UniRule"/>
</dbReference>
<comment type="catalytic activity">
    <reaction evidence="11">
        <text>2 pyruvate + H(+) = (2S)-2-acetolactate + CO2</text>
        <dbReference type="Rhea" id="RHEA:25249"/>
        <dbReference type="ChEBI" id="CHEBI:15361"/>
        <dbReference type="ChEBI" id="CHEBI:15378"/>
        <dbReference type="ChEBI" id="CHEBI:16526"/>
        <dbReference type="ChEBI" id="CHEBI:58476"/>
        <dbReference type="EC" id="2.2.1.6"/>
    </reaction>
</comment>
<dbReference type="GO" id="GO:0003984">
    <property type="term" value="F:acetolactate synthase activity"/>
    <property type="evidence" value="ECO:0007669"/>
    <property type="project" value="UniProtKB-EC"/>
</dbReference>
<evidence type="ECO:0000256" key="2">
    <source>
        <dbReference type="ARBA" id="ARBA00005025"/>
    </source>
</evidence>
<keyword evidence="5 11" id="KW-0028">Amino-acid biosynthesis</keyword>
<dbReference type="InterPro" id="IPR039368">
    <property type="entry name" value="AHAS_TPP"/>
</dbReference>
<dbReference type="Pfam" id="PF02776">
    <property type="entry name" value="TPP_enzyme_N"/>
    <property type="match status" value="1"/>
</dbReference>
<dbReference type="GO" id="GO:0030976">
    <property type="term" value="F:thiamine pyrophosphate binding"/>
    <property type="evidence" value="ECO:0007669"/>
    <property type="project" value="UniProtKB-UniRule"/>
</dbReference>
<dbReference type="PANTHER" id="PTHR18968:SF13">
    <property type="entry name" value="ACETOLACTATE SYNTHASE CATALYTIC SUBUNIT, MITOCHONDRIAL"/>
    <property type="match status" value="1"/>
</dbReference>
<reference evidence="15 16" key="1">
    <citation type="submission" date="2019-06" db="EMBL/GenBank/DDBJ databases">
        <title>Phylogeography and genetic diversity of Francisella tularensis subsp. holarctica in France (1947-2018).</title>
        <authorList>
            <person name="Kevin M."/>
            <person name="Madani N."/>
            <person name="Maurin M."/>
        </authorList>
    </citation>
    <scope>NUCLEOTIDE SEQUENCE [LARGE SCALE GENOMIC DNA]</scope>
    <source>
        <strain evidence="15 16">ATCC 15482</strain>
    </source>
</reference>
<dbReference type="GO" id="GO:0009097">
    <property type="term" value="P:isoleucine biosynthetic process"/>
    <property type="evidence" value="ECO:0007669"/>
    <property type="project" value="UniProtKB-UniPathway"/>
</dbReference>
<dbReference type="Gene3D" id="3.40.50.970">
    <property type="match status" value="2"/>
</dbReference>
<keyword evidence="10 11" id="KW-0100">Branched-chain amino acid biosynthesis</keyword>
<evidence type="ECO:0000256" key="3">
    <source>
        <dbReference type="ARBA" id="ARBA00007812"/>
    </source>
</evidence>
<evidence type="ECO:0000313" key="16">
    <source>
        <dbReference type="Proteomes" id="UP000469081"/>
    </source>
</evidence>
<dbReference type="Proteomes" id="UP000469081">
    <property type="component" value="Unassembled WGS sequence"/>
</dbReference>
<dbReference type="CDD" id="cd02015">
    <property type="entry name" value="TPP_AHAS"/>
    <property type="match status" value="1"/>
</dbReference>
<dbReference type="InterPro" id="IPR011766">
    <property type="entry name" value="TPP_enzyme_TPP-bd"/>
</dbReference>
<dbReference type="GO" id="GO:0009099">
    <property type="term" value="P:L-valine biosynthetic process"/>
    <property type="evidence" value="ECO:0007669"/>
    <property type="project" value="UniProtKB-UniPathway"/>
</dbReference>
<keyword evidence="9 11" id="KW-0786">Thiamine pyrophosphate</keyword>
<evidence type="ECO:0000259" key="13">
    <source>
        <dbReference type="Pfam" id="PF02775"/>
    </source>
</evidence>
<evidence type="ECO:0000256" key="6">
    <source>
        <dbReference type="ARBA" id="ARBA00022679"/>
    </source>
</evidence>
<evidence type="ECO:0000259" key="12">
    <source>
        <dbReference type="Pfam" id="PF00205"/>
    </source>
</evidence>
<comment type="pathway">
    <text evidence="1 11">Amino-acid biosynthesis; L-isoleucine biosynthesis; L-isoleucine from 2-oxobutanoate: step 1/4.</text>
</comment>
<evidence type="ECO:0000256" key="8">
    <source>
        <dbReference type="ARBA" id="ARBA00022842"/>
    </source>
</evidence>
<dbReference type="NCBIfam" id="TIGR00118">
    <property type="entry name" value="acolac_lg"/>
    <property type="match status" value="1"/>
</dbReference>
<dbReference type="RefSeq" id="WP_003034103.1">
    <property type="nucleotide sequence ID" value="NZ_VJEZ01000001.1"/>
</dbReference>
<comment type="similarity">
    <text evidence="3 11">Belongs to the TPP enzyme family.</text>
</comment>
<dbReference type="GO" id="GO:0005948">
    <property type="term" value="C:acetolactate synthase complex"/>
    <property type="evidence" value="ECO:0007669"/>
    <property type="project" value="TreeGrafter"/>
</dbReference>
<dbReference type="GO" id="GO:0050660">
    <property type="term" value="F:flavin adenine dinucleotide binding"/>
    <property type="evidence" value="ECO:0007669"/>
    <property type="project" value="InterPro"/>
</dbReference>
<evidence type="ECO:0000256" key="9">
    <source>
        <dbReference type="ARBA" id="ARBA00023052"/>
    </source>
</evidence>
<dbReference type="InterPro" id="IPR012001">
    <property type="entry name" value="Thiamin_PyroP_enz_TPP-bd_dom"/>
</dbReference>
<proteinExistence type="inferred from homology"/>
<comment type="cofactor">
    <cofactor evidence="11">
        <name>thiamine diphosphate</name>
        <dbReference type="ChEBI" id="CHEBI:58937"/>
    </cofactor>
    <text evidence="11">Binds 1 thiamine pyrophosphate per subunit.</text>
</comment>